<keyword evidence="4 8" id="KW-0378">Hydrolase</keyword>
<dbReference type="GO" id="GO:0008233">
    <property type="term" value="F:peptidase activity"/>
    <property type="evidence" value="ECO:0007669"/>
    <property type="project" value="UniProtKB-KW"/>
</dbReference>
<proteinExistence type="inferred from homology"/>
<evidence type="ECO:0000256" key="3">
    <source>
        <dbReference type="ARBA" id="ARBA00022763"/>
    </source>
</evidence>
<accession>A0A0H5CZW2</accession>
<organism evidence="9 10">
    <name type="scientific">Phaeobacter italicus</name>
    <dbReference type="NCBI Taxonomy" id="481446"/>
    <lineage>
        <taxon>Bacteria</taxon>
        <taxon>Pseudomonadati</taxon>
        <taxon>Pseudomonadota</taxon>
        <taxon>Alphaproteobacteria</taxon>
        <taxon>Rhodobacterales</taxon>
        <taxon>Roseobacteraceae</taxon>
        <taxon>Phaeobacter</taxon>
    </lineage>
</organism>
<dbReference type="InterPro" id="IPR003738">
    <property type="entry name" value="SRAP"/>
</dbReference>
<evidence type="ECO:0000256" key="1">
    <source>
        <dbReference type="ARBA" id="ARBA00008136"/>
    </source>
</evidence>
<keyword evidence="7" id="KW-0456">Lyase</keyword>
<evidence type="ECO:0000256" key="8">
    <source>
        <dbReference type="RuleBase" id="RU364100"/>
    </source>
</evidence>
<dbReference type="InterPro" id="IPR036590">
    <property type="entry name" value="SRAP-like"/>
</dbReference>
<dbReference type="EMBL" id="CVRL01000013">
    <property type="protein sequence ID" value="CRL10567.1"/>
    <property type="molecule type" value="Genomic_DNA"/>
</dbReference>
<dbReference type="AlphaFoldDB" id="A0A0H5CZW2"/>
<dbReference type="GO" id="GO:0003697">
    <property type="term" value="F:single-stranded DNA binding"/>
    <property type="evidence" value="ECO:0007669"/>
    <property type="project" value="InterPro"/>
</dbReference>
<dbReference type="GO" id="GO:0016829">
    <property type="term" value="F:lyase activity"/>
    <property type="evidence" value="ECO:0007669"/>
    <property type="project" value="UniProtKB-KW"/>
</dbReference>
<dbReference type="GO" id="GO:0006508">
    <property type="term" value="P:proteolysis"/>
    <property type="evidence" value="ECO:0007669"/>
    <property type="project" value="UniProtKB-KW"/>
</dbReference>
<evidence type="ECO:0000313" key="9">
    <source>
        <dbReference type="EMBL" id="CRL10567.1"/>
    </source>
</evidence>
<evidence type="ECO:0000256" key="7">
    <source>
        <dbReference type="ARBA" id="ARBA00023239"/>
    </source>
</evidence>
<evidence type="ECO:0000256" key="5">
    <source>
        <dbReference type="ARBA" id="ARBA00023124"/>
    </source>
</evidence>
<dbReference type="EC" id="3.4.-.-" evidence="8"/>
<dbReference type="Proteomes" id="UP000043764">
    <property type="component" value="Unassembled WGS sequence"/>
</dbReference>
<dbReference type="PANTHER" id="PTHR13604">
    <property type="entry name" value="DC12-RELATED"/>
    <property type="match status" value="1"/>
</dbReference>
<dbReference type="Gene3D" id="3.90.1680.20">
    <property type="match status" value="2"/>
</dbReference>
<dbReference type="PANTHER" id="PTHR13604:SF0">
    <property type="entry name" value="ABASIC SITE PROCESSING PROTEIN HMCES"/>
    <property type="match status" value="1"/>
</dbReference>
<keyword evidence="3" id="KW-0227">DNA damage</keyword>
<dbReference type="GO" id="GO:0106300">
    <property type="term" value="P:protein-DNA covalent cross-linking repair"/>
    <property type="evidence" value="ECO:0007669"/>
    <property type="project" value="InterPro"/>
</dbReference>
<keyword evidence="6" id="KW-0238">DNA-binding</keyword>
<dbReference type="SUPFAM" id="SSF143081">
    <property type="entry name" value="BB1717-like"/>
    <property type="match status" value="1"/>
</dbReference>
<sequence>MCNLYASTRPPQAIVQAADAMVVDPAIGNLQPQEGIYPDYTAPIVRHGDQGRTLAMARWGLPKPAFALKGKKVDSGVTNVRNTDSAHWRRWLGVPHRCLVPWTRFSEPGRTAEGKYEPVWFEMADPDVVPFFAGLCIAQWTSVRKLKEGAVTADFFAFLTTEANAEVGAVHPKAMPVILTTAADIETWLMADWADARHLQKPLADGCLRRLAPD</sequence>
<gene>
    <name evidence="9" type="ORF">NIT7321_01413</name>
</gene>
<comment type="similarity">
    <text evidence="1 8">Belongs to the SOS response-associated peptidase family.</text>
</comment>
<reference evidence="10" key="1">
    <citation type="submission" date="2015-05" db="EMBL/GenBank/DDBJ databases">
        <authorList>
            <person name="Rodrigo-Torres Lidia"/>
            <person name="Arahal R.David."/>
        </authorList>
    </citation>
    <scope>NUCLEOTIDE SEQUENCE [LARGE SCALE GENOMIC DNA]</scope>
    <source>
        <strain evidence="10">CECT 7321</strain>
    </source>
</reference>
<keyword evidence="5" id="KW-0190">Covalent protein-DNA linkage</keyword>
<dbReference type="RefSeq" id="WP_050672990.1">
    <property type="nucleotide sequence ID" value="NZ_CVRL01000013.1"/>
</dbReference>
<evidence type="ECO:0000256" key="6">
    <source>
        <dbReference type="ARBA" id="ARBA00023125"/>
    </source>
</evidence>
<protein>
    <recommendedName>
        <fullName evidence="8">Abasic site processing protein</fullName>
        <ecNumber evidence="8">3.4.-.-</ecNumber>
    </recommendedName>
</protein>
<evidence type="ECO:0000256" key="2">
    <source>
        <dbReference type="ARBA" id="ARBA00022670"/>
    </source>
</evidence>
<keyword evidence="2 8" id="KW-0645">Protease</keyword>
<dbReference type="STRING" id="481446.NIT7645_00103"/>
<evidence type="ECO:0000313" key="10">
    <source>
        <dbReference type="Proteomes" id="UP000043764"/>
    </source>
</evidence>
<dbReference type="Pfam" id="PF02586">
    <property type="entry name" value="SRAP"/>
    <property type="match status" value="1"/>
</dbReference>
<name>A0A0H5CZW2_9RHOB</name>
<keyword evidence="10" id="KW-1185">Reference proteome</keyword>
<evidence type="ECO:0000256" key="4">
    <source>
        <dbReference type="ARBA" id="ARBA00022801"/>
    </source>
</evidence>